<dbReference type="SUPFAM" id="SSF140996">
    <property type="entry name" value="Hermes dimerisation domain"/>
    <property type="match status" value="1"/>
</dbReference>
<dbReference type="Gene3D" id="1.10.10.1070">
    <property type="entry name" value="Zinc finger, BED domain-containing"/>
    <property type="match status" value="1"/>
</dbReference>
<protein>
    <submittedName>
        <fullName evidence="1">Uncharacterized protein</fullName>
    </submittedName>
</protein>
<sequence>MWTDYRLNSSADTIASKKTKLARQIALWISQDLRPFNIASTNGFKKFAINTGIVKNIDEIPTERTIARTALNDVYISVESAMKENLKEIDLVFAIMVDIWTDNIRNRPYINISI</sequence>
<gene>
    <name evidence="1" type="ORF">PVAND_013946</name>
</gene>
<dbReference type="AlphaFoldDB" id="A0A9J6CS58"/>
<evidence type="ECO:0000313" key="2">
    <source>
        <dbReference type="Proteomes" id="UP001107558"/>
    </source>
</evidence>
<comment type="caution">
    <text evidence="1">The sequence shown here is derived from an EMBL/GenBank/DDBJ whole genome shotgun (WGS) entry which is preliminary data.</text>
</comment>
<dbReference type="Proteomes" id="UP001107558">
    <property type="component" value="Chromosome 1"/>
</dbReference>
<accession>A0A9J6CS58</accession>
<name>A0A9J6CS58_POLVA</name>
<dbReference type="OrthoDB" id="2438421at2759"/>
<keyword evidence="2" id="KW-1185">Reference proteome</keyword>
<organism evidence="1 2">
    <name type="scientific">Polypedilum vanderplanki</name>
    <name type="common">Sleeping chironomid midge</name>
    <dbReference type="NCBI Taxonomy" id="319348"/>
    <lineage>
        <taxon>Eukaryota</taxon>
        <taxon>Metazoa</taxon>
        <taxon>Ecdysozoa</taxon>
        <taxon>Arthropoda</taxon>
        <taxon>Hexapoda</taxon>
        <taxon>Insecta</taxon>
        <taxon>Pterygota</taxon>
        <taxon>Neoptera</taxon>
        <taxon>Endopterygota</taxon>
        <taxon>Diptera</taxon>
        <taxon>Nematocera</taxon>
        <taxon>Chironomoidea</taxon>
        <taxon>Chironomidae</taxon>
        <taxon>Chironominae</taxon>
        <taxon>Polypedilum</taxon>
        <taxon>Polypedilum</taxon>
    </lineage>
</organism>
<dbReference type="EMBL" id="JADBJN010000001">
    <property type="protein sequence ID" value="KAG5684732.1"/>
    <property type="molecule type" value="Genomic_DNA"/>
</dbReference>
<proteinExistence type="predicted"/>
<reference evidence="1" key="1">
    <citation type="submission" date="2021-03" db="EMBL/GenBank/DDBJ databases">
        <title>Chromosome level genome of the anhydrobiotic midge Polypedilum vanderplanki.</title>
        <authorList>
            <person name="Yoshida Y."/>
            <person name="Kikawada T."/>
            <person name="Gusev O."/>
        </authorList>
    </citation>
    <scope>NUCLEOTIDE SEQUENCE</scope>
    <source>
        <strain evidence="1">NIAS01</strain>
        <tissue evidence="1">Whole body or cell culture</tissue>
    </source>
</reference>
<evidence type="ECO:0000313" key="1">
    <source>
        <dbReference type="EMBL" id="KAG5684732.1"/>
    </source>
</evidence>